<dbReference type="Proteomes" id="UP000018780">
    <property type="component" value="Chromosome"/>
</dbReference>
<dbReference type="HOGENOM" id="CLU_3397198_0_0_5"/>
<proteinExistence type="predicted"/>
<name>V9W0M5_9RHOB</name>
<reference evidence="1 2" key="1">
    <citation type="submission" date="2013-09" db="EMBL/GenBank/DDBJ databases">
        <authorList>
            <consortium name="DOE Joint Genome Institute"/>
            <person name="Klenk H.-P."/>
            <person name="Huntemann M."/>
            <person name="Han J."/>
            <person name="Chen A."/>
            <person name="Kyrpides N."/>
            <person name="Mavromatis K."/>
            <person name="Markowitz V."/>
            <person name="Palaniappan K."/>
            <person name="Ivanova N."/>
            <person name="Schaumberg A."/>
            <person name="Pati A."/>
            <person name="Liolios K."/>
            <person name="Nordberg H.P."/>
            <person name="Cantor M.N."/>
            <person name="Hua S.X."/>
            <person name="Woyke T."/>
        </authorList>
    </citation>
    <scope>NUCLEOTIDE SEQUENCE [LARGE SCALE GENOMIC DNA]</scope>
    <source>
        <strain evidence="1 2">DSM 14336</strain>
    </source>
</reference>
<accession>V9W0M5</accession>
<dbReference type="KEGG" id="lmd:METH_16160"/>
<evidence type="ECO:0000313" key="1">
    <source>
        <dbReference type="EMBL" id="AHD03190.1"/>
    </source>
</evidence>
<dbReference type="AlphaFoldDB" id="V9W0M5"/>
<gene>
    <name evidence="1" type="ORF">METH_16160</name>
</gene>
<keyword evidence="2" id="KW-1185">Reference proteome</keyword>
<protein>
    <submittedName>
        <fullName evidence="1">Uncharacterized protein</fullName>
    </submittedName>
</protein>
<organism evidence="1 2">
    <name type="scientific">Leisingera methylohalidivorans DSM 14336</name>
    <dbReference type="NCBI Taxonomy" id="999552"/>
    <lineage>
        <taxon>Bacteria</taxon>
        <taxon>Pseudomonadati</taxon>
        <taxon>Pseudomonadota</taxon>
        <taxon>Alphaproteobacteria</taxon>
        <taxon>Rhodobacterales</taxon>
        <taxon>Roseobacteraceae</taxon>
        <taxon>Leisingera</taxon>
    </lineage>
</organism>
<sequence>MRPAVRQSAGESRGEFKILSACITRAGQNAV</sequence>
<evidence type="ECO:0000313" key="2">
    <source>
        <dbReference type="Proteomes" id="UP000018780"/>
    </source>
</evidence>
<dbReference type="PATRIC" id="fig|999552.6.peg.3226"/>
<dbReference type="EMBL" id="CP006773">
    <property type="protein sequence ID" value="AHD03190.1"/>
    <property type="molecule type" value="Genomic_DNA"/>
</dbReference>